<sequence length="363" mass="42456">MVYLYMETIYYDGTKLLSMKDINGNRPEIFMVTSNRTAGKTTYFGRLLVNRYIKSGAKFILLYRFNYELDDCAEKFFKDIQKLFFPLYEMRSEARSKGIYHELYLVDRKYDDGDNTGCSCGYAISLNSADQIKRNSHLFSDAEAMLFDEFQSETNHYCNNEVNKFMSIHDSIARGQGKQTRYLPVYMLSNTVSVINPYYVAMGISKRLSTRTKFLRGNGFVLEQGYNESASKAMRESAFHQAFNDSKYDKYATTATYLNDNSAFIAKMTGRSYYLFTLRFEGKEYGVREYPDSNIVYVSDSVDESFKTKIALDLESHDINYVLLSRYNEYITKLRFFFDHGCFRFKNQECKNAIINMLCYKQI</sequence>
<accession>A0A8S5Q385</accession>
<organism evidence="1">
    <name type="scientific">Podoviridae sp. ctza028</name>
    <dbReference type="NCBI Taxonomy" id="2825289"/>
    <lineage>
        <taxon>Viruses</taxon>
        <taxon>Duplodnaviria</taxon>
        <taxon>Heunggongvirae</taxon>
        <taxon>Uroviricota</taxon>
        <taxon>Caudoviricetes</taxon>
    </lineage>
</organism>
<dbReference type="Pfam" id="PF05894">
    <property type="entry name" value="Podovirus_Gp16"/>
    <property type="match status" value="1"/>
</dbReference>
<evidence type="ECO:0000313" key="1">
    <source>
        <dbReference type="EMBL" id="DAE13766.1"/>
    </source>
</evidence>
<name>A0A8S5Q385_9CAUD</name>
<dbReference type="EMBL" id="BK015569">
    <property type="protein sequence ID" value="DAE13766.1"/>
    <property type="molecule type" value="Genomic_DNA"/>
</dbReference>
<proteinExistence type="predicted"/>
<dbReference type="InterPro" id="IPR008784">
    <property type="entry name" value="Podovirus_Gp16"/>
</dbReference>
<protein>
    <submittedName>
        <fullName evidence="1">Terminase</fullName>
    </submittedName>
</protein>
<reference evidence="1" key="1">
    <citation type="journal article" date="2021" name="Proc. Natl. Acad. Sci. U.S.A.">
        <title>A Catalog of Tens of Thousands of Viruses from Human Metagenomes Reveals Hidden Associations with Chronic Diseases.</title>
        <authorList>
            <person name="Tisza M.J."/>
            <person name="Buck C.B."/>
        </authorList>
    </citation>
    <scope>NUCLEOTIDE SEQUENCE</scope>
    <source>
        <strain evidence="1">Ctza028</strain>
    </source>
</reference>